<evidence type="ECO:0000313" key="7">
    <source>
        <dbReference type="Proteomes" id="UP000236311"/>
    </source>
</evidence>
<dbReference type="EC" id="3.2.1.15" evidence="6"/>
<dbReference type="InterPro" id="IPR006626">
    <property type="entry name" value="PbH1"/>
</dbReference>
<dbReference type="AlphaFoldDB" id="A0A2K4ZIH1"/>
<sequence>MEGKIIFKTARNFVLEILDPEADYRTKEYTLYLNGTYYVTTDQTILSVYGLKPDTDYEIQLKCGNDVSEIIALHTDYEYVTLNVKDFGAKGDGVTDDTACLQAAIMTVPEQSRVYVPKGTYRFTHLFLKSHMKLELAKDALLLAIPDSEKYPILPGRIESYDEDGEFLPASWEGSPTDTYASIITGMYVEDVVICGQGVIDGAADFDNWWDLEKRKNAPAARPRMMFLNHCRDIVVQGVTFRNSPSWNMHPYFSQNLRYLDIRIESPDNSHNTDGIDPESCTNVEIAGVYFSVGDDCIAVKSGKMYLGKTYRTPSKDILVRNCWMERGHGGVTIGSENAGGVDNILVKNCYFVNTDRGLRVKSRRGRGKDSYLTGITFEHVKMDGVMSPFVINCFYYCGPDGKSEYVACKDPLPVDERTPKVGKIAIHNVRCTNCHVAGLYFYGLPESKIESVEMENVFISYAKNARPGVAAMMTGCEVDSRKGIFVRNAERVTLKNVILEGNSGEALDIEGVDQWSWD</sequence>
<dbReference type="InterPro" id="IPR000743">
    <property type="entry name" value="Glyco_hydro_28"/>
</dbReference>
<dbReference type="EMBL" id="OFSM01000014">
    <property type="protein sequence ID" value="SOY30202.1"/>
    <property type="molecule type" value="Genomic_DNA"/>
</dbReference>
<comment type="similarity">
    <text evidence="1 4">Belongs to the glycosyl hydrolase 28 family.</text>
</comment>
<evidence type="ECO:0000256" key="1">
    <source>
        <dbReference type="ARBA" id="ARBA00008834"/>
    </source>
</evidence>
<dbReference type="SUPFAM" id="SSF51126">
    <property type="entry name" value="Pectin lyase-like"/>
    <property type="match status" value="1"/>
</dbReference>
<evidence type="ECO:0000256" key="3">
    <source>
        <dbReference type="ARBA" id="ARBA00023295"/>
    </source>
</evidence>
<dbReference type="OrthoDB" id="9795222at2"/>
<dbReference type="Pfam" id="PF00295">
    <property type="entry name" value="Glyco_hydro_28"/>
    <property type="match status" value="1"/>
</dbReference>
<dbReference type="RefSeq" id="WP_103240265.1">
    <property type="nucleotide sequence ID" value="NZ_JANJZD010000013.1"/>
</dbReference>
<dbReference type="PROSITE" id="PS00502">
    <property type="entry name" value="POLYGALACTURONASE"/>
    <property type="match status" value="1"/>
</dbReference>
<proteinExistence type="inferred from homology"/>
<keyword evidence="2 4" id="KW-0378">Hydrolase</keyword>
<evidence type="ECO:0000313" key="6">
    <source>
        <dbReference type="EMBL" id="SOY30202.1"/>
    </source>
</evidence>
<dbReference type="PANTHER" id="PTHR31339:SF9">
    <property type="entry name" value="PLASMIN AND FIBRONECTIN-BINDING PROTEIN A"/>
    <property type="match status" value="1"/>
</dbReference>
<dbReference type="GO" id="GO:0005975">
    <property type="term" value="P:carbohydrate metabolic process"/>
    <property type="evidence" value="ECO:0007669"/>
    <property type="project" value="InterPro"/>
</dbReference>
<dbReference type="Pfam" id="PF12708">
    <property type="entry name" value="Pect-lyase_RHGA_epim"/>
    <property type="match status" value="1"/>
</dbReference>
<dbReference type="InterPro" id="IPR011050">
    <property type="entry name" value="Pectin_lyase_fold/virulence"/>
</dbReference>
<dbReference type="InterPro" id="IPR024535">
    <property type="entry name" value="RHGA/B-epi-like_pectate_lyase"/>
</dbReference>
<dbReference type="SMART" id="SM00710">
    <property type="entry name" value="PbH1"/>
    <property type="match status" value="6"/>
</dbReference>
<reference evidence="6 7" key="1">
    <citation type="submission" date="2018-01" db="EMBL/GenBank/DDBJ databases">
        <authorList>
            <person name="Gaut B.S."/>
            <person name="Morton B.R."/>
            <person name="Clegg M.T."/>
            <person name="Duvall M.R."/>
        </authorList>
    </citation>
    <scope>NUCLEOTIDE SEQUENCE [LARGE SCALE GENOMIC DNA]</scope>
    <source>
        <strain evidence="6">GP69</strain>
    </source>
</reference>
<keyword evidence="3 4" id="KW-0326">Glycosidase</keyword>
<dbReference type="Proteomes" id="UP000236311">
    <property type="component" value="Unassembled WGS sequence"/>
</dbReference>
<protein>
    <submittedName>
        <fullName evidence="6">Polygalacturonase</fullName>
        <ecNumber evidence="6">3.2.1.15</ecNumber>
    </submittedName>
</protein>
<dbReference type="GO" id="GO:0004650">
    <property type="term" value="F:polygalacturonase activity"/>
    <property type="evidence" value="ECO:0007669"/>
    <property type="project" value="UniProtKB-EC"/>
</dbReference>
<dbReference type="InterPro" id="IPR051801">
    <property type="entry name" value="GH28_Enzymes"/>
</dbReference>
<feature type="domain" description="Rhamnogalacturonase A/B/Epimerase-like pectate lyase" evidence="5">
    <location>
        <begin position="82"/>
        <end position="125"/>
    </location>
</feature>
<dbReference type="Gene3D" id="2.160.20.10">
    <property type="entry name" value="Single-stranded right-handed beta-helix, Pectin lyase-like"/>
    <property type="match status" value="1"/>
</dbReference>
<evidence type="ECO:0000256" key="4">
    <source>
        <dbReference type="RuleBase" id="RU361169"/>
    </source>
</evidence>
<evidence type="ECO:0000259" key="5">
    <source>
        <dbReference type="Pfam" id="PF12708"/>
    </source>
</evidence>
<evidence type="ECO:0000256" key="2">
    <source>
        <dbReference type="ARBA" id="ARBA00022801"/>
    </source>
</evidence>
<dbReference type="InterPro" id="IPR012334">
    <property type="entry name" value="Pectin_lyas_fold"/>
</dbReference>
<gene>
    <name evidence="6" type="primary">pgl_3</name>
    <name evidence="6" type="ORF">AMURIS_02925</name>
</gene>
<name>A0A2K4ZIH1_9FIRM</name>
<organism evidence="6 7">
    <name type="scientific">Acetatifactor muris</name>
    <dbReference type="NCBI Taxonomy" id="879566"/>
    <lineage>
        <taxon>Bacteria</taxon>
        <taxon>Bacillati</taxon>
        <taxon>Bacillota</taxon>
        <taxon>Clostridia</taxon>
        <taxon>Lachnospirales</taxon>
        <taxon>Lachnospiraceae</taxon>
        <taxon>Acetatifactor</taxon>
    </lineage>
</organism>
<accession>A0A2K4ZIH1</accession>
<dbReference type="PANTHER" id="PTHR31339">
    <property type="entry name" value="PECTIN LYASE-RELATED"/>
    <property type="match status" value="1"/>
</dbReference>
<keyword evidence="7" id="KW-1185">Reference proteome</keyword>